<name>A0AAU8DJG7_9ACTN</name>
<feature type="region of interest" description="Disordered" evidence="1">
    <location>
        <begin position="505"/>
        <end position="525"/>
    </location>
</feature>
<evidence type="ECO:0000259" key="2">
    <source>
        <dbReference type="Pfam" id="PF05257"/>
    </source>
</evidence>
<proteinExistence type="predicted"/>
<dbReference type="RefSeq" id="WP_353647942.1">
    <property type="nucleotide sequence ID" value="NZ_CP159218.1"/>
</dbReference>
<protein>
    <submittedName>
        <fullName evidence="3">CHAP domain-containing protein</fullName>
    </submittedName>
</protein>
<feature type="domain" description="Peptidase C51" evidence="2">
    <location>
        <begin position="38"/>
        <end position="133"/>
    </location>
</feature>
<reference evidence="3" key="1">
    <citation type="submission" date="2024-05" db="EMBL/GenBank/DDBJ databases">
        <authorList>
            <person name="Cai S.Y."/>
            <person name="Jin L.M."/>
            <person name="Li H.R."/>
        </authorList>
    </citation>
    <scope>NUCLEOTIDE SEQUENCE</scope>
    <source>
        <strain evidence="3">A5-74</strain>
    </source>
</reference>
<evidence type="ECO:0000256" key="1">
    <source>
        <dbReference type="SAM" id="MobiDB-lite"/>
    </source>
</evidence>
<dbReference type="Pfam" id="PF05257">
    <property type="entry name" value="CHAP"/>
    <property type="match status" value="1"/>
</dbReference>
<dbReference type="AlphaFoldDB" id="A0AAU8DJG7"/>
<evidence type="ECO:0000313" key="3">
    <source>
        <dbReference type="EMBL" id="XCG62327.1"/>
    </source>
</evidence>
<organism evidence="3">
    <name type="scientific">Nakamurella sp. A5-74</name>
    <dbReference type="NCBI Taxonomy" id="3158264"/>
    <lineage>
        <taxon>Bacteria</taxon>
        <taxon>Bacillati</taxon>
        <taxon>Actinomycetota</taxon>
        <taxon>Actinomycetes</taxon>
        <taxon>Nakamurellales</taxon>
        <taxon>Nakamurellaceae</taxon>
        <taxon>Nakamurella</taxon>
    </lineage>
</organism>
<accession>A0AAU8DJG7</accession>
<sequence>MATTFQAVAEVAVSQIGRQEADDGTTKYGYWFGIPAGDWCAMFLSWCGDQAAQKTPGASNPYVDKDNPKGFASTETWRSWFMGRGAWTGSRDGIRAGDLVFFLSPNADPGRTVTHVGLVLQVGAGYYLTIEGNTWDRSSPTSDSKYVVRKHREPTTDGSFVGYGRIQYDGDPAGVGGYAGSDTPVENPLLPTYTSTAAKPLIPRRNTPALSLKGALTAVRISGTHLPTDVSERVTKVTLTLSSTERCSLKMQIQDTPDAVITRAGIFDLTPEHRDYGTAVALDYADQAMQVTTVNRGPGAGGPLITVTAISAAIRELTSWKHTGAVSFGAVRPNAWVEQMARSVGARAVVQHIGGETEQVVWIRNPGQTTWEAMQLLAKAQGAVIFEHENTIYYGQPTWLAAQAEMQWELSWLSWSGYSPGLAGMPSYEVSLDDSNADTLDFELISDDRGLIRPGHIVLFTTVLPGAAGIWAVDTVQVNPLASDKVKVTCGRIVDPAPELPTGQIGAYLTNGTGSAKPDAGAEGP</sequence>
<dbReference type="Gene3D" id="3.90.1720.10">
    <property type="entry name" value="endopeptidase domain like (from Nostoc punctiforme)"/>
    <property type="match status" value="1"/>
</dbReference>
<dbReference type="InterPro" id="IPR007921">
    <property type="entry name" value="CHAP_dom"/>
</dbReference>
<dbReference type="EMBL" id="CP159218">
    <property type="protein sequence ID" value="XCG62327.1"/>
    <property type="molecule type" value="Genomic_DNA"/>
</dbReference>
<gene>
    <name evidence="3" type="ORF">ABLG96_13780</name>
</gene>